<dbReference type="EMBL" id="LKCW01000019">
    <property type="protein sequence ID" value="KPM44473.1"/>
    <property type="molecule type" value="Genomic_DNA"/>
</dbReference>
<dbReference type="Pfam" id="PF06280">
    <property type="entry name" value="fn3_5"/>
    <property type="match status" value="1"/>
</dbReference>
<evidence type="ECO:0000256" key="7">
    <source>
        <dbReference type="PROSITE-ProRule" id="PRU01240"/>
    </source>
</evidence>
<dbReference type="InterPro" id="IPR000209">
    <property type="entry name" value="Peptidase_S8/S53_dom"/>
</dbReference>
<evidence type="ECO:0008006" key="15">
    <source>
        <dbReference type="Google" id="ProtNLM"/>
    </source>
</evidence>
<dbReference type="InterPro" id="IPR015500">
    <property type="entry name" value="Peptidase_S8_subtilisin-rel"/>
</dbReference>
<dbReference type="OrthoDB" id="10256524at2759"/>
<feature type="active site" description="Charge relay system" evidence="6 7">
    <location>
        <position position="220"/>
    </location>
</feature>
<dbReference type="PROSITE" id="PS00136">
    <property type="entry name" value="SUBTILASE_ASP"/>
    <property type="match status" value="1"/>
</dbReference>
<evidence type="ECO:0000256" key="4">
    <source>
        <dbReference type="ARBA" id="ARBA00022801"/>
    </source>
</evidence>
<evidence type="ECO:0000256" key="8">
    <source>
        <dbReference type="RuleBase" id="RU003355"/>
    </source>
</evidence>
<dbReference type="GO" id="GO:0006508">
    <property type="term" value="P:proteolysis"/>
    <property type="evidence" value="ECO:0007669"/>
    <property type="project" value="UniProtKB-KW"/>
</dbReference>
<feature type="region of interest" description="Disordered" evidence="9">
    <location>
        <begin position="1250"/>
        <end position="1270"/>
    </location>
</feature>
<comment type="caution">
    <text evidence="13">The sequence shown here is derived from an EMBL/GenBank/DDBJ whole genome shotgun (WGS) entry which is preliminary data.</text>
</comment>
<dbReference type="PRINTS" id="PR00723">
    <property type="entry name" value="SUBTILISIN"/>
</dbReference>
<dbReference type="InterPro" id="IPR022398">
    <property type="entry name" value="Peptidase_S8_His-AS"/>
</dbReference>
<dbReference type="SUPFAM" id="SSF52743">
    <property type="entry name" value="Subtilisin-like"/>
    <property type="match status" value="1"/>
</dbReference>
<feature type="domain" description="Peptidase S8/S53" evidence="11">
    <location>
        <begin position="162"/>
        <end position="548"/>
    </location>
</feature>
<evidence type="ECO:0000256" key="3">
    <source>
        <dbReference type="ARBA" id="ARBA00022729"/>
    </source>
</evidence>
<dbReference type="Pfam" id="PF00082">
    <property type="entry name" value="Peptidase_S8"/>
    <property type="match status" value="1"/>
</dbReference>
<dbReference type="GO" id="GO:0004252">
    <property type="term" value="F:serine-type endopeptidase activity"/>
    <property type="evidence" value="ECO:0007669"/>
    <property type="project" value="UniProtKB-UniRule"/>
</dbReference>
<dbReference type="InterPro" id="IPR034187">
    <property type="entry name" value="Peptidases_S8_5"/>
</dbReference>
<name>A0A0P7BSW7_9HYPO</name>
<dbReference type="PANTHER" id="PTHR43399:SF4">
    <property type="entry name" value="CELL WALL-ASSOCIATED PROTEASE"/>
    <property type="match status" value="1"/>
</dbReference>
<dbReference type="PROSITE" id="PS00137">
    <property type="entry name" value="SUBTILASE_HIS"/>
    <property type="match status" value="1"/>
</dbReference>
<evidence type="ECO:0000256" key="1">
    <source>
        <dbReference type="ARBA" id="ARBA00011073"/>
    </source>
</evidence>
<dbReference type="CDD" id="cd07489">
    <property type="entry name" value="Peptidases_S8_5"/>
    <property type="match status" value="1"/>
</dbReference>
<organism evidence="13 14">
    <name type="scientific">Neonectria ditissima</name>
    <dbReference type="NCBI Taxonomy" id="78410"/>
    <lineage>
        <taxon>Eukaryota</taxon>
        <taxon>Fungi</taxon>
        <taxon>Dikarya</taxon>
        <taxon>Ascomycota</taxon>
        <taxon>Pezizomycotina</taxon>
        <taxon>Sordariomycetes</taxon>
        <taxon>Hypocreomycetidae</taxon>
        <taxon>Hypocreales</taxon>
        <taxon>Nectriaceae</taxon>
        <taxon>Neonectria</taxon>
    </lineage>
</organism>
<evidence type="ECO:0000256" key="5">
    <source>
        <dbReference type="ARBA" id="ARBA00022825"/>
    </source>
</evidence>
<evidence type="ECO:0000256" key="10">
    <source>
        <dbReference type="SAM" id="SignalP"/>
    </source>
</evidence>
<feature type="chain" id="PRO_5006136177" description="Peptidase S8/S53 domain-containing protein" evidence="10">
    <location>
        <begin position="23"/>
        <end position="1417"/>
    </location>
</feature>
<dbReference type="InterPro" id="IPR010435">
    <property type="entry name" value="C5a/SBT2-like_Fn3"/>
</dbReference>
<keyword evidence="4 7" id="KW-0378">Hydrolase</keyword>
<comment type="similarity">
    <text evidence="1 7 8">Belongs to the peptidase S8 family.</text>
</comment>
<feature type="active site" description="Charge relay system" evidence="6 7">
    <location>
        <position position="536"/>
    </location>
</feature>
<evidence type="ECO:0000259" key="12">
    <source>
        <dbReference type="Pfam" id="PF06280"/>
    </source>
</evidence>
<sequence length="1417" mass="149113">MGVLKPLVSLASLLLLSGSALGATPLEESLGPASPISLESTRYIVKFSQAGSAKFKRDDGTHDTSGFYSSLEDSGKDVTPSLTYNSEIFQGVSFDINNANNDSLAEIEALPEVDKVWPAAFFSVPVDGTAAIASASSRLDYSAWSAHNDTNVAAMHAAGYYGEDVIIAIVDSGIDYTHPAFGNGFGPGFRVESGYDFVGDAYELGGEYNPDDDPMDCLGHGTHVAGIAASGDSLLPGVAPKARLRSYKVFGCNDGTYEDVIVSAFLQAYEDGADVINASLGSDRGFPDTPTALVVSRIAAAGVFVAVAAGNSGARGPFYTSSGGNGYGSLAVGSVQAEDWVAYQFTATSSNGETRDIPYISVTLTQFELNGTLSAFTPPGVRDTTACNWDLPTSPSESVLVIPKGDCGWQVQDSTLIGKATTILYIQTEGGDWERPDIQKYSANQAQSSGIILYEDGDWIMSQVEAGNDVTFEFINDNAAIAIPRSGFAGGRINDFSSWGPTLDARMKPEISAPGGSILSTWPVDSGSWATYSGTSMASPYIAGVGALFFGSRGGRSTLGSSGANIAVERIIASGNPIKHNDGTENLASVAKQGAGLVDAAKVILSGTSVSPANLHLNDTVHFKGDHEVVLTNANEDTVTYELSHEAGITIHTKNNGDAWVATEPPYSTDEGEVAVVSLSFDTVTLGPGESATLSIEFTEPASVDASYLPVYGGRILLTGSNGDLVSVTYMGVKGSIYASDIWEMERGVPLLFSGYGGLMEDGHNYTFEDGSDVPQPYFNILWSTREISFDYVTRDWQPSDWTYPTVPGENNWIGSIRMRPSPLDGSVTDFPIPNYPRSSGAFYAAPQGVFSNGSFIPDGEYRILCRTLRTYGDFDNLDDWQHKLSPWFSINRETDGTSTSTTSDIATTTVASTVASSATTTSAAPVCTSGAPRPVSVKVYIGDDEVGHDLYLYSDFLSVDLSDGQDSLSWKFTDDGHLQTSVSGRDVFTAVHTNTNSLVYMYAASRITGSFSYLQCSVTDGTLSCESGEKTKFYICETGSALIRHGTTVLDGCTALTIKVEDLPDPCATTAIPSTIAPSTTSSEASTTSAVEVCSGTSHPVEIKATIGDDQDAHGFYINSDFLAVDLSGSQQDLEWNYVSGAYLQTTVNGVTVYAAVHTNTNSLVYMYQASRIANAWSYLDCATNDDGTLSCVSGAKTELYICDQGEGLVRHGTAVLDNCNPLTVSLRTLCRSPDNSTATVTSSSAWSTSTSAFTTPTTPAANSSTSATYTPSTSILYTSTPAANLSTSTILTSISTLSTSTLYTSTPAANSSTSSILTSISILSTSTPAANSSTSAFFTSTSILSTSTPGANSTTSAIVTSTSFVSTSTPIANNSTSAGFISTPTVLETLATSSITTQTSEEVHTKSRSPCVARR</sequence>
<keyword evidence="3 10" id="KW-0732">Signal</keyword>
<protein>
    <recommendedName>
        <fullName evidence="15">Peptidase S8/S53 domain-containing protein</fullName>
    </recommendedName>
</protein>
<dbReference type="GO" id="GO:0016020">
    <property type="term" value="C:membrane"/>
    <property type="evidence" value="ECO:0007669"/>
    <property type="project" value="InterPro"/>
</dbReference>
<feature type="signal peptide" evidence="10">
    <location>
        <begin position="1"/>
        <end position="22"/>
    </location>
</feature>
<reference evidence="13 14" key="1">
    <citation type="submission" date="2015-09" db="EMBL/GenBank/DDBJ databases">
        <title>Draft genome of a European isolate of the apple canker pathogen Neonectria ditissima.</title>
        <authorList>
            <person name="Gomez-Cortecero A."/>
            <person name="Harrison R.J."/>
            <person name="Armitage A.D."/>
        </authorList>
    </citation>
    <scope>NUCLEOTIDE SEQUENCE [LARGE SCALE GENOMIC DNA]</scope>
    <source>
        <strain evidence="13 14">R09/05</strain>
    </source>
</reference>
<proteinExistence type="inferred from homology"/>
<keyword evidence="5 7" id="KW-0720">Serine protease</keyword>
<evidence type="ECO:0000256" key="2">
    <source>
        <dbReference type="ARBA" id="ARBA00022670"/>
    </source>
</evidence>
<evidence type="ECO:0000256" key="9">
    <source>
        <dbReference type="SAM" id="MobiDB-lite"/>
    </source>
</evidence>
<evidence type="ECO:0000256" key="6">
    <source>
        <dbReference type="PIRSR" id="PIRSR615500-1"/>
    </source>
</evidence>
<feature type="domain" description="C5a peptidase/Subtilisin-like protease SBT2-like Fn3-like" evidence="12">
    <location>
        <begin position="616"/>
        <end position="731"/>
    </location>
</feature>
<evidence type="ECO:0000313" key="13">
    <source>
        <dbReference type="EMBL" id="KPM44473.1"/>
    </source>
</evidence>
<dbReference type="InterPro" id="IPR036852">
    <property type="entry name" value="Peptidase_S8/S53_dom_sf"/>
</dbReference>
<evidence type="ECO:0000313" key="14">
    <source>
        <dbReference type="Proteomes" id="UP000050424"/>
    </source>
</evidence>
<keyword evidence="14" id="KW-1185">Reference proteome</keyword>
<feature type="region of interest" description="Disordered" evidence="9">
    <location>
        <begin position="1397"/>
        <end position="1417"/>
    </location>
</feature>
<dbReference type="InterPro" id="IPR023827">
    <property type="entry name" value="Peptidase_S8_Asp-AS"/>
</dbReference>
<dbReference type="Gene3D" id="3.40.50.200">
    <property type="entry name" value="Peptidase S8/S53 domain"/>
    <property type="match status" value="2"/>
</dbReference>
<dbReference type="InterPro" id="IPR023828">
    <property type="entry name" value="Peptidase_S8_Ser-AS"/>
</dbReference>
<dbReference type="InterPro" id="IPR051048">
    <property type="entry name" value="Peptidase_S8/S53_subtilisin"/>
</dbReference>
<accession>A0A0P7BSW7</accession>
<feature type="active site" description="Charge relay system" evidence="6 7">
    <location>
        <position position="171"/>
    </location>
</feature>
<dbReference type="Proteomes" id="UP000050424">
    <property type="component" value="Unassembled WGS sequence"/>
</dbReference>
<dbReference type="PANTHER" id="PTHR43399">
    <property type="entry name" value="SUBTILISIN-RELATED"/>
    <property type="match status" value="1"/>
</dbReference>
<keyword evidence="2 7" id="KW-0645">Protease</keyword>
<gene>
    <name evidence="13" type="ORF">AK830_g2099</name>
</gene>
<dbReference type="PROSITE" id="PS51892">
    <property type="entry name" value="SUBTILASE"/>
    <property type="match status" value="1"/>
</dbReference>
<evidence type="ECO:0000259" key="11">
    <source>
        <dbReference type="Pfam" id="PF00082"/>
    </source>
</evidence>
<dbReference type="PROSITE" id="PS00138">
    <property type="entry name" value="SUBTILASE_SER"/>
    <property type="match status" value="1"/>
</dbReference>